<accession>A0A1M7H0A0</accession>
<gene>
    <name evidence="1" type="ORF">SAMN05660971_02432</name>
</gene>
<name>A0A1M7H0A0_9GAMM</name>
<dbReference type="EMBL" id="FRCA01000006">
    <property type="protein sequence ID" value="SHM21783.1"/>
    <property type="molecule type" value="Genomic_DNA"/>
</dbReference>
<reference evidence="1 2" key="1">
    <citation type="submission" date="2016-11" db="EMBL/GenBank/DDBJ databases">
        <authorList>
            <person name="Jaros S."/>
            <person name="Januszkiewicz K."/>
            <person name="Wedrychowicz H."/>
        </authorList>
    </citation>
    <scope>NUCLEOTIDE SEQUENCE [LARGE SCALE GENOMIC DNA]</scope>
    <source>
        <strain evidence="1 2">DSM 4740</strain>
    </source>
</reference>
<sequence>MAVCCMAALSMQAKIIFINSHMNLITRCIKNILCGQKIFPKKSRN</sequence>
<dbReference type="AlphaFoldDB" id="A0A1M7H0A0"/>
<protein>
    <submittedName>
        <fullName evidence="1">Uncharacterized protein</fullName>
    </submittedName>
</protein>
<proteinExistence type="predicted"/>
<organism evidence="1 2">
    <name type="scientific">Halomonas cupida</name>
    <dbReference type="NCBI Taxonomy" id="44933"/>
    <lineage>
        <taxon>Bacteria</taxon>
        <taxon>Pseudomonadati</taxon>
        <taxon>Pseudomonadota</taxon>
        <taxon>Gammaproteobacteria</taxon>
        <taxon>Oceanospirillales</taxon>
        <taxon>Halomonadaceae</taxon>
        <taxon>Halomonas</taxon>
    </lineage>
</organism>
<dbReference type="Proteomes" id="UP000184123">
    <property type="component" value="Unassembled WGS sequence"/>
</dbReference>
<dbReference type="STRING" id="44933.SAMN05660971_02432"/>
<evidence type="ECO:0000313" key="2">
    <source>
        <dbReference type="Proteomes" id="UP000184123"/>
    </source>
</evidence>
<evidence type="ECO:0000313" key="1">
    <source>
        <dbReference type="EMBL" id="SHM21783.1"/>
    </source>
</evidence>